<evidence type="ECO:0000256" key="3">
    <source>
        <dbReference type="ARBA" id="ARBA00022692"/>
    </source>
</evidence>
<dbReference type="EMBL" id="CP126114">
    <property type="protein sequence ID" value="WHY85800.1"/>
    <property type="molecule type" value="Genomic_DNA"/>
</dbReference>
<dbReference type="GO" id="GO:0046943">
    <property type="term" value="F:carboxylic acid transmembrane transporter activity"/>
    <property type="evidence" value="ECO:0007669"/>
    <property type="project" value="TreeGrafter"/>
</dbReference>
<feature type="transmembrane region" description="Helical" evidence="6">
    <location>
        <begin position="123"/>
        <end position="144"/>
    </location>
</feature>
<dbReference type="InterPro" id="IPR005829">
    <property type="entry name" value="Sugar_transporter_CS"/>
</dbReference>
<dbReference type="PANTHER" id="PTHR23508:SF10">
    <property type="entry name" value="CARBOXYLIC ACID TRANSPORTER PROTEIN HOMOLOG"/>
    <property type="match status" value="1"/>
</dbReference>
<dbReference type="KEGG" id="nnv:QNH39_24895"/>
<feature type="transmembrane region" description="Helical" evidence="6">
    <location>
        <begin position="295"/>
        <end position="313"/>
    </location>
</feature>
<evidence type="ECO:0000256" key="5">
    <source>
        <dbReference type="ARBA" id="ARBA00023136"/>
    </source>
</evidence>
<feature type="transmembrane region" description="Helical" evidence="6">
    <location>
        <begin position="325"/>
        <end position="342"/>
    </location>
</feature>
<feature type="transmembrane region" description="Helical" evidence="6">
    <location>
        <begin position="98"/>
        <end position="117"/>
    </location>
</feature>
<dbReference type="InterPro" id="IPR020846">
    <property type="entry name" value="MFS_dom"/>
</dbReference>
<gene>
    <name evidence="8" type="ORF">QNH39_24895</name>
</gene>
<dbReference type="SUPFAM" id="SSF103473">
    <property type="entry name" value="MFS general substrate transporter"/>
    <property type="match status" value="1"/>
</dbReference>
<accession>A0AA95S8G2</accession>
<dbReference type="PANTHER" id="PTHR23508">
    <property type="entry name" value="CARBOXYLIC ACID TRANSPORTER PROTEIN HOMOLOG"/>
    <property type="match status" value="1"/>
</dbReference>
<sequence length="442" mass="47708">MKNNAYVAVENQLTKQESAVTKPFSKVTILVTVICWLTIFIEGYDLVVYGAVLPSLMDPSEWGLSATQAGAMGSYALLGMFIGSSAGGVLSDKFGRKLVLLASLVLLSIMMMLSALAHSPESFAVFRFIAGLGIGGIVPAASALTTEYSPAKYRSLVYVLMYTGFAFGGVAAAVSGMLFIVPFGWRFLFWLGMIPILIVPFAMKYLPESIKFLQAANQQTKAQKLMEKHQLAEEVAGEEEVTGRSNSLVSIFSKKYVASTVLFSFIYILAFLLIYGMNTWLPKIMQQAGYPMNSSLAFLLIFNLAAIFGGIIAGAAADRIRPKKVISFTYFLAALSIALLSIKFNIVIMYLLIAVAGFGTTGTTFVLASYVMKHYNSQNRATAIGISSAIGRFGAVAGPILVGIILSMGVGFRFNFYLFAIIAVVASVVILLVPTYQSNQQS</sequence>
<dbReference type="PROSITE" id="PS50850">
    <property type="entry name" value="MFS"/>
    <property type="match status" value="1"/>
</dbReference>
<comment type="subcellular location">
    <subcellularLocation>
        <location evidence="1">Cell membrane</location>
        <topology evidence="1">Multi-pass membrane protein</topology>
    </subcellularLocation>
</comment>
<keyword evidence="2" id="KW-0813">Transport</keyword>
<reference evidence="8" key="1">
    <citation type="submission" date="2023-05" db="EMBL/GenBank/DDBJ databases">
        <title>Comparative genomics of Bacillaceae isolates and their secondary metabolite potential.</title>
        <authorList>
            <person name="Song L."/>
            <person name="Nielsen L.J."/>
            <person name="Mohite O."/>
            <person name="Xu X."/>
            <person name="Weber T."/>
            <person name="Kovacs A.T."/>
        </authorList>
    </citation>
    <scope>NUCLEOTIDE SEQUENCE</scope>
    <source>
        <strain evidence="8">XLM17</strain>
    </source>
</reference>
<evidence type="ECO:0000256" key="6">
    <source>
        <dbReference type="SAM" id="Phobius"/>
    </source>
</evidence>
<proteinExistence type="predicted"/>
<dbReference type="AlphaFoldDB" id="A0AA95S8G2"/>
<evidence type="ECO:0000313" key="8">
    <source>
        <dbReference type="EMBL" id="WHY85800.1"/>
    </source>
</evidence>
<dbReference type="Proteomes" id="UP001178288">
    <property type="component" value="Chromosome"/>
</dbReference>
<evidence type="ECO:0000256" key="4">
    <source>
        <dbReference type="ARBA" id="ARBA00022989"/>
    </source>
</evidence>
<evidence type="ECO:0000256" key="2">
    <source>
        <dbReference type="ARBA" id="ARBA00022448"/>
    </source>
</evidence>
<dbReference type="PROSITE" id="PS00217">
    <property type="entry name" value="SUGAR_TRANSPORT_2"/>
    <property type="match status" value="1"/>
</dbReference>
<evidence type="ECO:0000259" key="7">
    <source>
        <dbReference type="PROSITE" id="PS50850"/>
    </source>
</evidence>
<dbReference type="CDD" id="cd17365">
    <property type="entry name" value="MFS_PcaK_like"/>
    <property type="match status" value="1"/>
</dbReference>
<organism evidence="8 9">
    <name type="scientific">Neobacillus novalis</name>
    <dbReference type="NCBI Taxonomy" id="220687"/>
    <lineage>
        <taxon>Bacteria</taxon>
        <taxon>Bacillati</taxon>
        <taxon>Bacillota</taxon>
        <taxon>Bacilli</taxon>
        <taxon>Bacillales</taxon>
        <taxon>Bacillaceae</taxon>
        <taxon>Neobacillus</taxon>
    </lineage>
</organism>
<feature type="transmembrane region" description="Helical" evidence="6">
    <location>
        <begin position="389"/>
        <end position="410"/>
    </location>
</feature>
<feature type="transmembrane region" description="Helical" evidence="6">
    <location>
        <begin position="348"/>
        <end position="368"/>
    </location>
</feature>
<keyword evidence="5 6" id="KW-0472">Membrane</keyword>
<dbReference type="Gene3D" id="1.20.1250.20">
    <property type="entry name" value="MFS general substrate transporter like domains"/>
    <property type="match status" value="2"/>
</dbReference>
<keyword evidence="3 6" id="KW-0812">Transmembrane</keyword>
<dbReference type="InterPro" id="IPR036259">
    <property type="entry name" value="MFS_trans_sf"/>
</dbReference>
<feature type="transmembrane region" description="Helical" evidence="6">
    <location>
        <begin position="72"/>
        <end position="91"/>
    </location>
</feature>
<protein>
    <submittedName>
        <fullName evidence="8">Aromatic acid/H+ symport family MFS transporter</fullName>
    </submittedName>
</protein>
<feature type="transmembrane region" description="Helical" evidence="6">
    <location>
        <begin position="187"/>
        <end position="206"/>
    </location>
</feature>
<dbReference type="GO" id="GO:0005886">
    <property type="term" value="C:plasma membrane"/>
    <property type="evidence" value="ECO:0007669"/>
    <property type="project" value="UniProtKB-SubCell"/>
</dbReference>
<dbReference type="PROSITE" id="PS00216">
    <property type="entry name" value="SUGAR_TRANSPORT_1"/>
    <property type="match status" value="1"/>
</dbReference>
<evidence type="ECO:0000313" key="9">
    <source>
        <dbReference type="Proteomes" id="UP001178288"/>
    </source>
</evidence>
<keyword evidence="4 6" id="KW-1133">Transmembrane helix</keyword>
<keyword evidence="9" id="KW-1185">Reference proteome</keyword>
<name>A0AA95S8G2_9BACI</name>
<dbReference type="Pfam" id="PF07690">
    <property type="entry name" value="MFS_1"/>
    <property type="match status" value="1"/>
</dbReference>
<feature type="transmembrane region" description="Helical" evidence="6">
    <location>
        <begin position="256"/>
        <end position="275"/>
    </location>
</feature>
<dbReference type="RefSeq" id="WP_066092839.1">
    <property type="nucleotide sequence ID" value="NZ_CP126114.1"/>
</dbReference>
<dbReference type="InterPro" id="IPR011701">
    <property type="entry name" value="MFS"/>
</dbReference>
<feature type="transmembrane region" description="Helical" evidence="6">
    <location>
        <begin position="156"/>
        <end position="181"/>
    </location>
</feature>
<evidence type="ECO:0000256" key="1">
    <source>
        <dbReference type="ARBA" id="ARBA00004651"/>
    </source>
</evidence>
<feature type="domain" description="Major facilitator superfamily (MFS) profile" evidence="7">
    <location>
        <begin position="31"/>
        <end position="438"/>
    </location>
</feature>
<feature type="transmembrane region" description="Helical" evidence="6">
    <location>
        <begin position="27"/>
        <end position="52"/>
    </location>
</feature>
<feature type="transmembrane region" description="Helical" evidence="6">
    <location>
        <begin position="416"/>
        <end position="436"/>
    </location>
</feature>